<dbReference type="EMBL" id="VTEV01000015">
    <property type="protein sequence ID" value="TYS60496.1"/>
    <property type="molecule type" value="Genomic_DNA"/>
</dbReference>
<dbReference type="OrthoDB" id="9995975at2"/>
<dbReference type="RefSeq" id="WP_148990202.1">
    <property type="nucleotide sequence ID" value="NZ_VTEV01000015.1"/>
</dbReference>
<gene>
    <name evidence="1" type="ORF">FZC76_21740</name>
</gene>
<dbReference type="Proteomes" id="UP000322524">
    <property type="component" value="Unassembled WGS sequence"/>
</dbReference>
<name>A0A5D4SFC2_9BACI</name>
<sequence>MNNIEIALKYVCEKQVFHMHFSFDEENEIFINTTNNMDDSQHDFSLTKDDYLYLREQFDKHFNIRVEQAFKETNNVQDC</sequence>
<protein>
    <submittedName>
        <fullName evidence="1">Uncharacterized protein</fullName>
    </submittedName>
</protein>
<evidence type="ECO:0000313" key="1">
    <source>
        <dbReference type="EMBL" id="TYS60496.1"/>
    </source>
</evidence>
<reference evidence="1 2" key="1">
    <citation type="submission" date="2019-08" db="EMBL/GenBank/DDBJ databases">
        <title>Bacillus genomes from the desert of Cuatro Cienegas, Coahuila.</title>
        <authorList>
            <person name="Olmedo-Alvarez G."/>
        </authorList>
    </citation>
    <scope>NUCLEOTIDE SEQUENCE [LARGE SCALE GENOMIC DNA]</scope>
    <source>
        <strain evidence="1 2">CH28_1T</strain>
    </source>
</reference>
<dbReference type="AlphaFoldDB" id="A0A5D4SFC2"/>
<comment type="caution">
    <text evidence="1">The sequence shown here is derived from an EMBL/GenBank/DDBJ whole genome shotgun (WGS) entry which is preliminary data.</text>
</comment>
<organism evidence="1 2">
    <name type="scientific">Sutcliffiella horikoshii</name>
    <dbReference type="NCBI Taxonomy" id="79883"/>
    <lineage>
        <taxon>Bacteria</taxon>
        <taxon>Bacillati</taxon>
        <taxon>Bacillota</taxon>
        <taxon>Bacilli</taxon>
        <taxon>Bacillales</taxon>
        <taxon>Bacillaceae</taxon>
        <taxon>Sutcliffiella</taxon>
    </lineage>
</organism>
<evidence type="ECO:0000313" key="2">
    <source>
        <dbReference type="Proteomes" id="UP000322524"/>
    </source>
</evidence>
<accession>A0A5D4SFC2</accession>
<proteinExistence type="predicted"/>